<dbReference type="RefSeq" id="WP_030388467.1">
    <property type="nucleotide sequence ID" value="NZ_LGUV01000072.1"/>
</dbReference>
<dbReference type="SUPFAM" id="SSF54427">
    <property type="entry name" value="NTF2-like"/>
    <property type="match status" value="1"/>
</dbReference>
<dbReference type="OrthoDB" id="1254615at2"/>
<dbReference type="Pfam" id="PF12680">
    <property type="entry name" value="SnoaL_2"/>
    <property type="match status" value="1"/>
</dbReference>
<dbReference type="InterPro" id="IPR037401">
    <property type="entry name" value="SnoaL-like"/>
</dbReference>
<dbReference type="eggNOG" id="ENOG5032URQ">
    <property type="taxonomic scope" value="Bacteria"/>
</dbReference>
<dbReference type="Proteomes" id="UP000037084">
    <property type="component" value="Unassembled WGS sequence"/>
</dbReference>
<accession>A0A0L8MZJ4</accession>
<evidence type="ECO:0000313" key="2">
    <source>
        <dbReference type="EMBL" id="KOG55861.1"/>
    </source>
</evidence>
<organism evidence="2 3">
    <name type="scientific">Streptomyces virginiae</name>
    <name type="common">Streptomyces cinnamonensis</name>
    <dbReference type="NCBI Taxonomy" id="1961"/>
    <lineage>
        <taxon>Bacteria</taxon>
        <taxon>Bacillati</taxon>
        <taxon>Actinomycetota</taxon>
        <taxon>Actinomycetes</taxon>
        <taxon>Kitasatosporales</taxon>
        <taxon>Streptomycetaceae</taxon>
        <taxon>Streptomyces</taxon>
    </lineage>
</organism>
<dbReference type="InterPro" id="IPR032710">
    <property type="entry name" value="NTF2-like_dom_sf"/>
</dbReference>
<reference evidence="3" key="1">
    <citation type="submission" date="2015-07" db="EMBL/GenBank/DDBJ databases">
        <authorList>
            <consortium name="Consortium for Microbial Forensics and Genomics (microFORGE)"/>
            <person name="Knight B.M."/>
            <person name="Roberts D.P."/>
            <person name="Lin D."/>
            <person name="Hari K."/>
            <person name="Fletcher J."/>
            <person name="Melcher U."/>
            <person name="Blagden T."/>
            <person name="Winegar R.A."/>
        </authorList>
    </citation>
    <scope>NUCLEOTIDE SEQUENCE [LARGE SCALE GENOMIC DNA]</scope>
    <source>
        <strain evidence="3">NRRL B-1447</strain>
    </source>
</reference>
<dbReference type="Gene3D" id="3.10.450.50">
    <property type="match status" value="1"/>
</dbReference>
<proteinExistence type="predicted"/>
<dbReference type="EMBL" id="LGUV01000072">
    <property type="protein sequence ID" value="KOG55861.1"/>
    <property type="molecule type" value="Genomic_DNA"/>
</dbReference>
<comment type="caution">
    <text evidence="2">The sequence shown here is derived from an EMBL/GenBank/DDBJ whole genome shotgun (WGS) entry which is preliminary data.</text>
</comment>
<name>A0A0L8MZJ4_STRVG</name>
<protein>
    <recommendedName>
        <fullName evidence="1">SnoaL-like domain-containing protein</fullName>
    </recommendedName>
</protein>
<gene>
    <name evidence="2" type="ORF">ADK75_09685</name>
</gene>
<feature type="domain" description="SnoaL-like" evidence="1">
    <location>
        <begin position="17"/>
        <end position="116"/>
    </location>
</feature>
<dbReference type="PATRIC" id="fig|1961.12.peg.2225"/>
<evidence type="ECO:0000313" key="3">
    <source>
        <dbReference type="Proteomes" id="UP000037084"/>
    </source>
</evidence>
<sequence length="144" mass="16145">MPAERQLTEDAIRSFAENWYVALDQHLGPADVLALITEDLEFKVPEDTFLGHEGFGRWYAAVTHRFFDEVHTVTKVEPVIEGDRAVVRVLVNWQARIWDPPAARSVWLGFDADQTWTVVAGPDGPLIKQYTVNDLAPMPGSASL</sequence>
<evidence type="ECO:0000259" key="1">
    <source>
        <dbReference type="Pfam" id="PF12680"/>
    </source>
</evidence>
<dbReference type="AlphaFoldDB" id="A0A0L8MZJ4"/>